<dbReference type="EMBL" id="BK015598">
    <property type="protein sequence ID" value="DAE15068.1"/>
    <property type="molecule type" value="Genomic_DNA"/>
</dbReference>
<evidence type="ECO:0000313" key="1">
    <source>
        <dbReference type="EMBL" id="DAE15068.1"/>
    </source>
</evidence>
<name>A0A8S5Q9B1_9CAUD</name>
<reference evidence="1" key="1">
    <citation type="journal article" date="2021" name="Proc. Natl. Acad. Sci. U.S.A.">
        <title>A Catalog of Tens of Thousands of Viruses from Human Metagenomes Reveals Hidden Associations with Chronic Diseases.</title>
        <authorList>
            <person name="Tisza M.J."/>
            <person name="Buck C.B."/>
        </authorList>
    </citation>
    <scope>NUCLEOTIDE SEQUENCE</scope>
    <source>
        <strain evidence="1">Cty3u30</strain>
    </source>
</reference>
<proteinExistence type="predicted"/>
<protein>
    <submittedName>
        <fullName evidence="1">Uncharacterized protein</fullName>
    </submittedName>
</protein>
<sequence length="55" mass="6222">MHEQLHTSAADLQRMQDKIRRLTPEHKALFTAYLAEIAKSPDIPQPAAETPARAR</sequence>
<organism evidence="1">
    <name type="scientific">Siphoviridae sp. cty3u30</name>
    <dbReference type="NCBI Taxonomy" id="2825744"/>
    <lineage>
        <taxon>Viruses</taxon>
        <taxon>Duplodnaviria</taxon>
        <taxon>Heunggongvirae</taxon>
        <taxon>Uroviricota</taxon>
        <taxon>Caudoviricetes</taxon>
    </lineage>
</organism>
<accession>A0A8S5Q9B1</accession>